<dbReference type="KEGG" id="mcha:111019785"/>
<keyword evidence="1" id="KW-0175">Coiled coil</keyword>
<name>A0A6J1DG42_MOMCH</name>
<dbReference type="PANTHER" id="PTHR43939:SF68">
    <property type="entry name" value="CENTROSOMAL PROTEIN OF 290 KDA-LIKE"/>
    <property type="match status" value="1"/>
</dbReference>
<keyword evidence="3" id="KW-1185">Reference proteome</keyword>
<dbReference type="RefSeq" id="XP_022151932.1">
    <property type="nucleotide sequence ID" value="XM_022296240.1"/>
</dbReference>
<evidence type="ECO:0000256" key="2">
    <source>
        <dbReference type="SAM" id="MobiDB-lite"/>
    </source>
</evidence>
<feature type="coiled-coil region" evidence="1">
    <location>
        <begin position="951"/>
        <end position="1195"/>
    </location>
</feature>
<evidence type="ECO:0000313" key="3">
    <source>
        <dbReference type="Proteomes" id="UP000504603"/>
    </source>
</evidence>
<accession>A0A6J1DG42</accession>
<dbReference type="SUPFAM" id="SSF57997">
    <property type="entry name" value="Tropomyosin"/>
    <property type="match status" value="1"/>
</dbReference>
<evidence type="ECO:0000256" key="1">
    <source>
        <dbReference type="SAM" id="Coils"/>
    </source>
</evidence>
<feature type="coiled-coil region" evidence="1">
    <location>
        <begin position="1358"/>
        <end position="1385"/>
    </location>
</feature>
<feature type="coiled-coil region" evidence="1">
    <location>
        <begin position="1697"/>
        <end position="1731"/>
    </location>
</feature>
<feature type="compositionally biased region" description="Polar residues" evidence="2">
    <location>
        <begin position="35"/>
        <end position="66"/>
    </location>
</feature>
<dbReference type="Gene3D" id="1.10.287.1490">
    <property type="match status" value="1"/>
</dbReference>
<feature type="coiled-coil region" evidence="1">
    <location>
        <begin position="1475"/>
        <end position="1537"/>
    </location>
</feature>
<feature type="coiled-coil region" evidence="1">
    <location>
        <begin position="790"/>
        <end position="880"/>
    </location>
</feature>
<feature type="coiled-coil region" evidence="1">
    <location>
        <begin position="1606"/>
        <end position="1654"/>
    </location>
</feature>
<dbReference type="OrthoDB" id="10255522at2759"/>
<feature type="coiled-coil region" evidence="1">
    <location>
        <begin position="396"/>
        <end position="479"/>
    </location>
</feature>
<protein>
    <submittedName>
        <fullName evidence="4">Uncharacterized protein PFB0145c isoform X1</fullName>
    </submittedName>
    <submittedName>
        <fullName evidence="5">Uncharacterized protein PFB0145c isoform X2</fullName>
    </submittedName>
</protein>
<dbReference type="PANTHER" id="PTHR43939">
    <property type="entry name" value="COILED-COIL DOMAIN-CONTAINING PROTEIN 158"/>
    <property type="match status" value="1"/>
</dbReference>
<dbReference type="GeneID" id="111019785"/>
<dbReference type="Proteomes" id="UP000504603">
    <property type="component" value="Unplaced"/>
</dbReference>
<gene>
    <name evidence="4 5" type="primary">LOC111019785</name>
</gene>
<evidence type="ECO:0000313" key="4">
    <source>
        <dbReference type="RefSeq" id="XP_022151931.1"/>
    </source>
</evidence>
<sequence length="1880" mass="212514">MSENHDPEQALQSSGSGAEDGDKGVESAHNVDVMDSSSGTTADTMSENYPALQSSEVSNEPNQNNGPFEGAENSGQDDTVVVEDAGKEDMFVDCPDELVGNADSREAAAETQGSFTEEKPSDMQELQYEEENVSLMHEVENTRNILNKSIFEKENVIHEFEEEREAFVKELLRICRQLNPVTNQQSVLYVNGSQSNESLHLHGIEHVEENTLVTNKTLKDLLNECSQLINRTLDERLQYEATIGELRSNLLMKDQEIEHLNAKVVEFSVSDEVIRSYANSIEDSMKVSLERERDTEVILDRVLASLNSVLNQQDLLDDSISEKVLHVERNSSLLIDNYNYILLEINQLQRCLSGEESDIVFSEFGTIFATARDELTELKAKEVSNVEKICHLEDENRRLVDQLENYRLTVETVNAELEKTKSELEQERIRCVNTKEKLTMAVTKGKALVQQRDALKQSLAEKGRELEQYSMELQEKSNALEAADLIKVDLAENENLVASLQENLLQRNMVLKSFEDILSQFEVPRELKSMDSMERLKWLVDEKNVLEAILLEFHKLKDTLNLSDWPNLIYPYDLKSSVSWLKESFFQAKDEIKILQDELAKTKEAAHIEIDRISALLLIKLQEKDYLQEELDDLLSKYKEVMVKEHQASLEKAQIIKMLQEESGMTTDDGGVSETSLDFNLFVYRCFQRIKEQVCASAEISASLEKAQIIKMLQEESGMTTDDGGVSETSLDFNLFVYRCFRRIKEQACASAEISDDYVESFEKVQTLLYVSYQDLMLHDIILEEESSNMSNCSTRLKSVSEELTGLKEENDSLQRDIQRSEDKYLSLREKLSLAVKKGKGLVQDRENMKSLLDDKNIEIEKLKLQLDSLESTVADCRNQINLLSFDTQRIPELESDLGTMKDKCNQYEQFLLESNNMLQKVIESIDGIVLPIDIVFEEPIAKVKWIAEYVRESHDDKIRTEQELENVKEETSTMTSKLGDALAAMKSLEDALSTAESNAFQLSEEKREIESSKIRFEQELQKALDEAYSQSSKSAEASLSMNLLQESLSVAENKISMLVKEKEDAEVGKATAELEIEKVKEEVAVQTDKLAEAQRTINTLEKTLTELETNAAFLTEQNAEAQSAIEKLETEGRILQDEASSQASKVVEAFETIKSLEDALFKAESKISIIEGERKNSENEISALNSKLKACMEELAGTSGSLQSRSMEFTGYLNDLHKFIADETLLTVVTGCFQKKLESLKEMDIILKNTRDCFVNSGIIDSHNHHAVKDPYVMESQSHGKLLQCAVESENGKVIVEDDVGNISSSFKKITEGIWLKNKMFTDYFEGFSSSMDGFIADLLKKVEATRKEVIFVCGHVESLKEMVKNLEMYKQEQENAKTMLEDDVSLLLSACVDTTKELHFEVTNHLLLLTSIPELENLKEDTITLDTSGAEYQSKSPTSKSAAAAEQLLSASRKVRSMVKQFESTSKVAAATIQDMQNILEVTEATSEKVREERDLNQNMIVKLETDLQLLQSSCVELRLQLEACQANEEKLKEREAEFSSLYNSLLVKREQEAEDYVLTAIQMKALFEKVRRIEIPLPELENLDLEQYDSPNVKKLFYLPDYVSELQNQLNLLSHDEQRLQSTVNTQILAIEQLKEEVDRASRNQLDSEEMKKDLLELSYSLEQILSLLGSSHYNGDLKSDGLKGLVRILERQVVNMLSESENSKTKLEELREKLIGSQKVVDELTTKNKLLEESLQGPEIKERSIFEAPSFPSGSEISEVEDVGAVGKSAIPPVPSASAAISRTLRKGSADHLAIEVETESDRLIGNGMEIVEDKGHVFKSLNSSGLVPRHGKLIADRIDGIWVSGGRILTSRPGARLGLITYWFFLHIWLLGTIL</sequence>
<dbReference type="RefSeq" id="XP_022151931.1">
    <property type="nucleotide sequence ID" value="XM_022296239.1"/>
</dbReference>
<proteinExistence type="predicted"/>
<evidence type="ECO:0000313" key="5">
    <source>
        <dbReference type="RefSeq" id="XP_022151932.1"/>
    </source>
</evidence>
<organism evidence="3 4">
    <name type="scientific">Momordica charantia</name>
    <name type="common">Bitter gourd</name>
    <name type="synonym">Balsam pear</name>
    <dbReference type="NCBI Taxonomy" id="3673"/>
    <lineage>
        <taxon>Eukaryota</taxon>
        <taxon>Viridiplantae</taxon>
        <taxon>Streptophyta</taxon>
        <taxon>Embryophyta</taxon>
        <taxon>Tracheophyta</taxon>
        <taxon>Spermatophyta</taxon>
        <taxon>Magnoliopsida</taxon>
        <taxon>eudicotyledons</taxon>
        <taxon>Gunneridae</taxon>
        <taxon>Pentapetalae</taxon>
        <taxon>rosids</taxon>
        <taxon>fabids</taxon>
        <taxon>Cucurbitales</taxon>
        <taxon>Cucurbitaceae</taxon>
        <taxon>Momordiceae</taxon>
        <taxon>Momordica</taxon>
    </lineage>
</organism>
<feature type="region of interest" description="Disordered" evidence="2">
    <location>
        <begin position="1"/>
        <end position="77"/>
    </location>
</feature>
<reference evidence="4 5" key="1">
    <citation type="submission" date="2025-04" db="UniProtKB">
        <authorList>
            <consortium name="RefSeq"/>
        </authorList>
    </citation>
    <scope>IDENTIFICATION</scope>
    <source>
        <strain evidence="4 5">OHB3-1</strain>
    </source>
</reference>